<feature type="compositionally biased region" description="Low complexity" evidence="2">
    <location>
        <begin position="729"/>
        <end position="752"/>
    </location>
</feature>
<feature type="compositionally biased region" description="Basic and acidic residues" evidence="2">
    <location>
        <begin position="1188"/>
        <end position="1202"/>
    </location>
</feature>
<feature type="compositionally biased region" description="Low complexity" evidence="2">
    <location>
        <begin position="1237"/>
        <end position="1248"/>
    </location>
</feature>
<dbReference type="EMBL" id="SNRW01001752">
    <property type="protein sequence ID" value="KAA6395173.1"/>
    <property type="molecule type" value="Genomic_DNA"/>
</dbReference>
<feature type="region of interest" description="Disordered" evidence="2">
    <location>
        <begin position="1177"/>
        <end position="1249"/>
    </location>
</feature>
<protein>
    <submittedName>
        <fullName evidence="3">Uncharacterized protein</fullName>
    </submittedName>
</protein>
<feature type="compositionally biased region" description="Basic and acidic residues" evidence="2">
    <location>
        <begin position="1085"/>
        <end position="1094"/>
    </location>
</feature>
<feature type="compositionally biased region" description="Polar residues" evidence="2">
    <location>
        <begin position="1432"/>
        <end position="1448"/>
    </location>
</feature>
<feature type="compositionally biased region" description="Basic and acidic residues" evidence="2">
    <location>
        <begin position="1131"/>
        <end position="1140"/>
    </location>
</feature>
<feature type="region of interest" description="Disordered" evidence="2">
    <location>
        <begin position="1084"/>
        <end position="1140"/>
    </location>
</feature>
<proteinExistence type="predicted"/>
<dbReference type="Proteomes" id="UP000324800">
    <property type="component" value="Unassembled WGS sequence"/>
</dbReference>
<feature type="compositionally biased region" description="Low complexity" evidence="2">
    <location>
        <begin position="335"/>
        <end position="352"/>
    </location>
</feature>
<evidence type="ECO:0000313" key="4">
    <source>
        <dbReference type="Proteomes" id="UP000324800"/>
    </source>
</evidence>
<dbReference type="OrthoDB" id="547231at2759"/>
<feature type="region of interest" description="Disordered" evidence="2">
    <location>
        <begin position="965"/>
        <end position="987"/>
    </location>
</feature>
<keyword evidence="1" id="KW-0175">Coiled coil</keyword>
<reference evidence="3 4" key="1">
    <citation type="submission" date="2019-03" db="EMBL/GenBank/DDBJ databases">
        <title>Single cell metagenomics reveals metabolic interactions within the superorganism composed of flagellate Streblomastix strix and complex community of Bacteroidetes bacteria on its surface.</title>
        <authorList>
            <person name="Treitli S.C."/>
            <person name="Kolisko M."/>
            <person name="Husnik F."/>
            <person name="Keeling P."/>
            <person name="Hampl V."/>
        </authorList>
    </citation>
    <scope>NUCLEOTIDE SEQUENCE [LARGE SCALE GENOMIC DNA]</scope>
    <source>
        <strain evidence="3">ST1C</strain>
    </source>
</reference>
<feature type="region of interest" description="Disordered" evidence="2">
    <location>
        <begin position="328"/>
        <end position="396"/>
    </location>
</feature>
<feature type="region of interest" description="Disordered" evidence="2">
    <location>
        <begin position="1035"/>
        <end position="1056"/>
    </location>
</feature>
<evidence type="ECO:0000256" key="2">
    <source>
        <dbReference type="SAM" id="MobiDB-lite"/>
    </source>
</evidence>
<evidence type="ECO:0000313" key="3">
    <source>
        <dbReference type="EMBL" id="KAA6395173.1"/>
    </source>
</evidence>
<accession>A0A5J4WK37</accession>
<sequence>MLDDADVFSYVDPDFTQIKLPMPFRVIDKTVNYLFDKAWDTISIGQKNQESIREEDIYPDGQPRQQISLERSNASTCAQFDWGKYVSIGTDRGEVIIYEISTQICLARVEAFSDGKEIARLSCSSMNDKLILVAAIGRRNVVHIKEVEVPPKEEHSNAILEQATAESGLSPDNQQASPIIEPTQFLPEPTGIEYSPLELRIFAIYLDPTLGPGVFTTELLFNVPELKLPNLDKPGLDLVSFSISSPLQHPQRSIFLLTLGDTVQVYELPIPQPKTKLNSAYPLSLQIIQPPPINANSPIISIKLEGKGQLLDKSMLIAQVNTIDKENKSFIQPGSNSSDLNQQQNNLTAQQQQDEKNKQIAQKNKKIGKNDQSKTNEPEIEEKRPESKQQQKKGKLTAADKQLLLEKEQQEAILQQQAEFERKEREMLLQPTNTISSHPPRSALLYITNPNFKQTAGFTTDQTQLIIPIKRTQAPNQSIQGLINDGNSTESAFVPVALVVIWEGLQTVARFQLHSGGKSQWTYQSPILCIGGVSGSSITTIEKLKMNQQQQGKINDQMQNDSNLTATAQIVINKTNSLLQQVNEAKTGIKSDYQNINQIQQQTQQVQAWQTQQLQQQQQQQQQQKPHLKTPIVPKQETEIVITNGRHGCDDINTHIAIGLNDGSALLVASQGEPFLFRPAETIGFKDKDVQPLVHIALAPPKIVSVQIQSDDSTNDEVPTLLLQKQNANNKSSTTHTHSQTQQQQQQQQQSQINNQQTKTILLSRIRACAVDAIGRLLIFSVMLPDDLRQAQIQSAQSFVVGTTVQGRLGFRGKERRQKRWDLQTIFDYHTPTNAPKLIQLHIIDIGDVGIQRWAGIGQKSFARLKKEEKKYSHLSQHGFGVVVRDNERMTRVYKALCPDVDDEEKKSLSQTEILAQKSQQQIQGKQIVNSQPQIKVGLICQLSDKGYNYSLLAQGDQIVKIDDNMNPPIITPPISPLGNRNNDKNRNQQKTVSFEDQNAQKRIISSVSENQQQQEDATVDNNNNQEQQQEIAAVAPSGKNQAQQPTKKQTPAEIAAAKKLAAQTQQTAANALKKGQITASTTDLKAKAGKDASKQTATGAADAKNKQKSTIGDKDKIIGQLDQPTEGQNIDDKQQKKPEKQLIVTTARGIRGQIDIYQIGSLANWDDFIPITFKRRNRHNRSAHRSRNQDKQQMEQHHQQSDDEQYEYEQEGDEQDQAQTMQRTLSKSPSQTGKYSMSRSLSRSPSRYQILRKKNAKTATSIKKQQIAAGNAAAQRMNLKIQEMNKQKYQQQLSRSKAQLEQLTHETKRSLDEQLHSSAIKLCSSQPIQQSNSQIGQNASQSQQLLQQSQQKQIKYSQSTSDIINSTAQKLVNVGGGGTAQEKLAAISLPKSTVSEHLAQKIENELQKRSSIKDERIKRMNEIIGKVPEITHNTTQGKVNTNKANDLSNKKKGSGASSINRISSGDAKGKAKGTSSPQVKGKTSASSPIKKKK</sequence>
<name>A0A5J4WK37_9EUKA</name>
<organism evidence="3 4">
    <name type="scientific">Streblomastix strix</name>
    <dbReference type="NCBI Taxonomy" id="222440"/>
    <lineage>
        <taxon>Eukaryota</taxon>
        <taxon>Metamonada</taxon>
        <taxon>Preaxostyla</taxon>
        <taxon>Oxymonadida</taxon>
        <taxon>Streblomastigidae</taxon>
        <taxon>Streblomastix</taxon>
    </lineage>
</organism>
<feature type="region of interest" description="Disordered" evidence="2">
    <location>
        <begin position="1429"/>
        <end position="1494"/>
    </location>
</feature>
<feature type="compositionally biased region" description="Polar residues" evidence="2">
    <location>
        <begin position="1221"/>
        <end position="1236"/>
    </location>
</feature>
<feature type="coiled-coil region" evidence="1">
    <location>
        <begin position="1280"/>
        <end position="1307"/>
    </location>
</feature>
<comment type="caution">
    <text evidence="3">The sequence shown here is derived from an EMBL/GenBank/DDBJ whole genome shotgun (WGS) entry which is preliminary data.</text>
</comment>
<feature type="region of interest" description="Disordered" evidence="2">
    <location>
        <begin position="727"/>
        <end position="752"/>
    </location>
</feature>
<evidence type="ECO:0000256" key="1">
    <source>
        <dbReference type="SAM" id="Coils"/>
    </source>
</evidence>
<feature type="compositionally biased region" description="Polar residues" evidence="2">
    <location>
        <begin position="1039"/>
        <end position="1050"/>
    </location>
</feature>
<gene>
    <name evidence="3" type="ORF">EZS28_009299</name>
</gene>
<feature type="compositionally biased region" description="Basic residues" evidence="2">
    <location>
        <begin position="1177"/>
        <end position="1187"/>
    </location>
</feature>
<feature type="compositionally biased region" description="Acidic residues" evidence="2">
    <location>
        <begin position="1203"/>
        <end position="1217"/>
    </location>
</feature>
<feature type="compositionally biased region" description="Basic and acidic residues" evidence="2">
    <location>
        <begin position="368"/>
        <end position="389"/>
    </location>
</feature>
<feature type="compositionally biased region" description="Polar residues" evidence="2">
    <location>
        <begin position="1474"/>
        <end position="1488"/>
    </location>
</feature>